<dbReference type="InterPro" id="IPR039870">
    <property type="entry name" value="Coa4-like"/>
</dbReference>
<sequence>MSPSPRPEAQPGTDADNWDKALEQGGCTKENQTLLDCKMKHGDWRQCTKEMMAFKRCWDERKERTQ</sequence>
<dbReference type="PANTHER" id="PTHR13639:SF2">
    <property type="entry name" value="CYTOCHROME C OXIDASE ASSEMBLY FACTOR 4 HOMOLOG, MITOCHONDRIAL"/>
    <property type="match status" value="1"/>
</dbReference>
<keyword evidence="3" id="KW-1185">Reference proteome</keyword>
<dbReference type="GeneID" id="63784523"/>
<dbReference type="GO" id="GO:0005758">
    <property type="term" value="C:mitochondrial intermembrane space"/>
    <property type="evidence" value="ECO:0007669"/>
    <property type="project" value="InterPro"/>
</dbReference>
<accession>A0A1Y2F7G2</accession>
<name>A0A1Y2F7G2_PROLT</name>
<dbReference type="STRING" id="56484.A0A1Y2F7G2"/>
<dbReference type="EMBL" id="MCFI01000014">
    <property type="protein sequence ID" value="ORY79823.1"/>
    <property type="molecule type" value="Genomic_DNA"/>
</dbReference>
<comment type="caution">
    <text evidence="2">The sequence shown here is derived from an EMBL/GenBank/DDBJ whole genome shotgun (WGS) entry which is preliminary data.</text>
</comment>
<feature type="region of interest" description="Disordered" evidence="1">
    <location>
        <begin position="1"/>
        <end position="20"/>
    </location>
</feature>
<dbReference type="PROSITE" id="PS51808">
    <property type="entry name" value="CHCH"/>
    <property type="match status" value="1"/>
</dbReference>
<evidence type="ECO:0000256" key="1">
    <source>
        <dbReference type="SAM" id="MobiDB-lite"/>
    </source>
</evidence>
<dbReference type="PANTHER" id="PTHR13639">
    <property type="entry name" value="CYTOCHROME C OXIDASE ASSEMBLY FACTOR 4 HOMOLOG, MITOCHONDRIAL"/>
    <property type="match status" value="1"/>
</dbReference>
<dbReference type="OrthoDB" id="5586401at2759"/>
<dbReference type="Proteomes" id="UP000193685">
    <property type="component" value="Unassembled WGS sequence"/>
</dbReference>
<organism evidence="2 3">
    <name type="scientific">Protomyces lactucae-debilis</name>
    <dbReference type="NCBI Taxonomy" id="2754530"/>
    <lineage>
        <taxon>Eukaryota</taxon>
        <taxon>Fungi</taxon>
        <taxon>Dikarya</taxon>
        <taxon>Ascomycota</taxon>
        <taxon>Taphrinomycotina</taxon>
        <taxon>Taphrinomycetes</taxon>
        <taxon>Taphrinales</taxon>
        <taxon>Protomycetaceae</taxon>
        <taxon>Protomyces</taxon>
    </lineage>
</organism>
<dbReference type="AlphaFoldDB" id="A0A1Y2F7G2"/>
<protein>
    <submittedName>
        <fullName evidence="2">CHCH domain-containing protein</fullName>
    </submittedName>
</protein>
<dbReference type="RefSeq" id="XP_040723957.1">
    <property type="nucleotide sequence ID" value="XM_040867924.1"/>
</dbReference>
<gene>
    <name evidence="2" type="ORF">BCR37DRAFT_349406</name>
</gene>
<evidence type="ECO:0000313" key="2">
    <source>
        <dbReference type="EMBL" id="ORY79823.1"/>
    </source>
</evidence>
<evidence type="ECO:0000313" key="3">
    <source>
        <dbReference type="Proteomes" id="UP000193685"/>
    </source>
</evidence>
<proteinExistence type="predicted"/>
<dbReference type="GO" id="GO:0033617">
    <property type="term" value="P:mitochondrial respiratory chain complex IV assembly"/>
    <property type="evidence" value="ECO:0007669"/>
    <property type="project" value="InterPro"/>
</dbReference>
<reference evidence="2 3" key="1">
    <citation type="submission" date="2016-07" db="EMBL/GenBank/DDBJ databases">
        <title>Pervasive Adenine N6-methylation of Active Genes in Fungi.</title>
        <authorList>
            <consortium name="DOE Joint Genome Institute"/>
            <person name="Mondo S.J."/>
            <person name="Dannebaum R.O."/>
            <person name="Kuo R.C."/>
            <person name="Labutti K."/>
            <person name="Haridas S."/>
            <person name="Kuo A."/>
            <person name="Salamov A."/>
            <person name="Ahrendt S.R."/>
            <person name="Lipzen A."/>
            <person name="Sullivan W."/>
            <person name="Andreopoulos W.B."/>
            <person name="Clum A."/>
            <person name="Lindquist E."/>
            <person name="Daum C."/>
            <person name="Ramamoorthy G.K."/>
            <person name="Gryganskyi A."/>
            <person name="Culley D."/>
            <person name="Magnuson J.K."/>
            <person name="James T.Y."/>
            <person name="O'Malley M.A."/>
            <person name="Stajich J.E."/>
            <person name="Spatafora J.W."/>
            <person name="Visel A."/>
            <person name="Grigoriev I.V."/>
        </authorList>
    </citation>
    <scope>NUCLEOTIDE SEQUENCE [LARGE SCALE GENOMIC DNA]</scope>
    <source>
        <strain evidence="2 3">12-1054</strain>
    </source>
</reference>